<evidence type="ECO:0000313" key="3">
    <source>
        <dbReference type="Proteomes" id="UP000265618"/>
    </source>
</evidence>
<reference evidence="2 3" key="1">
    <citation type="journal article" date="2018" name="PLoS ONE">
        <title>The draft genome of Kipferlia bialata reveals reductive genome evolution in fornicate parasites.</title>
        <authorList>
            <person name="Tanifuji G."/>
            <person name="Takabayashi S."/>
            <person name="Kume K."/>
            <person name="Takagi M."/>
            <person name="Nakayama T."/>
            <person name="Kamikawa R."/>
            <person name="Inagaki Y."/>
            <person name="Hashimoto T."/>
        </authorList>
    </citation>
    <scope>NUCLEOTIDE SEQUENCE [LARGE SCALE GENOMIC DNA]</scope>
    <source>
        <strain evidence="2">NY0173</strain>
    </source>
</reference>
<keyword evidence="1" id="KW-0812">Transmembrane</keyword>
<feature type="transmembrane region" description="Helical" evidence="1">
    <location>
        <begin position="27"/>
        <end position="51"/>
    </location>
</feature>
<evidence type="ECO:0000256" key="1">
    <source>
        <dbReference type="SAM" id="Phobius"/>
    </source>
</evidence>
<organism evidence="2 3">
    <name type="scientific">Kipferlia bialata</name>
    <dbReference type="NCBI Taxonomy" id="797122"/>
    <lineage>
        <taxon>Eukaryota</taxon>
        <taxon>Metamonada</taxon>
        <taxon>Carpediemonas-like organisms</taxon>
        <taxon>Kipferlia</taxon>
    </lineage>
</organism>
<evidence type="ECO:0000313" key="2">
    <source>
        <dbReference type="EMBL" id="GCA62851.1"/>
    </source>
</evidence>
<keyword evidence="1" id="KW-1133">Transmembrane helix</keyword>
<feature type="non-terminal residue" evidence="2">
    <location>
        <position position="115"/>
    </location>
</feature>
<gene>
    <name evidence="2" type="ORF">KIPB_006202</name>
</gene>
<name>A0A391NLU7_9EUKA</name>
<sequence length="115" mass="12827">MGDDCIRKPSCVRRQFRCTPIGCCCGLRWLCNCFCCLFLLLASLVMFVVVLKVNKKKAAAAEYEALPEGLSIVDYHHSLALEATEELPLPVVGSNVLLQLRYKGEAPEEYIGVFK</sequence>
<dbReference type="Proteomes" id="UP000265618">
    <property type="component" value="Unassembled WGS sequence"/>
</dbReference>
<protein>
    <submittedName>
        <fullName evidence="2">Uncharacterized protein</fullName>
    </submittedName>
</protein>
<accession>A0A391NLU7</accession>
<dbReference type="AlphaFoldDB" id="A0A391NLU7"/>
<keyword evidence="1" id="KW-0472">Membrane</keyword>
<dbReference type="EMBL" id="BDIP01001566">
    <property type="protein sequence ID" value="GCA62851.1"/>
    <property type="molecule type" value="Genomic_DNA"/>
</dbReference>
<keyword evidence="3" id="KW-1185">Reference proteome</keyword>
<comment type="caution">
    <text evidence="2">The sequence shown here is derived from an EMBL/GenBank/DDBJ whole genome shotgun (WGS) entry which is preliminary data.</text>
</comment>
<proteinExistence type="predicted"/>